<dbReference type="PANTHER" id="PTHR40980">
    <property type="entry name" value="PLUG DOMAIN-CONTAINING PROTEIN"/>
    <property type="match status" value="1"/>
</dbReference>
<dbReference type="Pfam" id="PF13715">
    <property type="entry name" value="CarbopepD_reg_2"/>
    <property type="match status" value="1"/>
</dbReference>
<keyword evidence="2" id="KW-0675">Receptor</keyword>
<dbReference type="Gene3D" id="2.60.40.1120">
    <property type="entry name" value="Carboxypeptidase-like, regulatory domain"/>
    <property type="match status" value="1"/>
</dbReference>
<dbReference type="EMBL" id="SJSM01000041">
    <property type="protein sequence ID" value="TCC82604.1"/>
    <property type="molecule type" value="Genomic_DNA"/>
</dbReference>
<dbReference type="InterPro" id="IPR037066">
    <property type="entry name" value="Plug_dom_sf"/>
</dbReference>
<accession>A0A4R0MA41</accession>
<dbReference type="OrthoDB" id="9768470at2"/>
<dbReference type="Proteomes" id="UP000291117">
    <property type="component" value="Unassembled WGS sequence"/>
</dbReference>
<evidence type="ECO:0000313" key="3">
    <source>
        <dbReference type="Proteomes" id="UP000291117"/>
    </source>
</evidence>
<evidence type="ECO:0000313" key="2">
    <source>
        <dbReference type="EMBL" id="TCC82604.1"/>
    </source>
</evidence>
<protein>
    <submittedName>
        <fullName evidence="2">TonB-dependent receptor</fullName>
    </submittedName>
</protein>
<dbReference type="AlphaFoldDB" id="A0A4R0MA41"/>
<reference evidence="2 3" key="1">
    <citation type="submission" date="2019-02" db="EMBL/GenBank/DDBJ databases">
        <title>Pedobacter sp. RP-3-8 sp. nov., isolated from Arctic soil.</title>
        <authorList>
            <person name="Dahal R.H."/>
        </authorList>
    </citation>
    <scope>NUCLEOTIDE SEQUENCE [LARGE SCALE GENOMIC DNA]</scope>
    <source>
        <strain evidence="2 3">RP-3-8</strain>
    </source>
</reference>
<feature type="domain" description="TonB-dependent receptor plug" evidence="1">
    <location>
        <begin position="235"/>
        <end position="320"/>
    </location>
</feature>
<dbReference type="Pfam" id="PF07715">
    <property type="entry name" value="Plug"/>
    <property type="match status" value="1"/>
</dbReference>
<keyword evidence="3" id="KW-1185">Reference proteome</keyword>
<proteinExistence type="predicted"/>
<organism evidence="2 3">
    <name type="scientific">Pedobacter hiemivivus</name>
    <dbReference type="NCBI Taxonomy" id="2530454"/>
    <lineage>
        <taxon>Bacteria</taxon>
        <taxon>Pseudomonadati</taxon>
        <taxon>Bacteroidota</taxon>
        <taxon>Sphingobacteriia</taxon>
        <taxon>Sphingobacteriales</taxon>
        <taxon>Sphingobacteriaceae</taxon>
        <taxon>Pedobacter</taxon>
    </lineage>
</organism>
<dbReference type="InterPro" id="IPR008969">
    <property type="entry name" value="CarboxyPept-like_regulatory"/>
</dbReference>
<sequence length="642" mass="71153">MYNSTKINVIKSLCAMTRFAFLVTTVSITLTGVLLGADVKSQNLNETKVTLTAKRTILAEVLNKIEQQSEFSFSFSKKVGAIALESFQAENKSLANVLKELTVGRHLKFTQLGDLIALSELPVPPKPGRISGKISDQEGESLPGASIKVIETGNTAQAGADGSYVIDLQPGTYTLVFSYISFQTQRVTGVLVTGSKNTPLNVSLKMDSKGLKEVVVSSDYKKASVAGLLAKQKNAAEISNGISAEQISRSPDKNIGESLKRISGVSSVDNKFVLVRGIGERYNSAMLDGTVLPSTEAQTRNFSFDMIPSNLVDNVVVSKTITPDMNASFAGGLIQVNTKDIPSENFMSFTAGVSYNDQSTGKNFLSHKRGRYDYWGFDDGGRNSPSNLVVTDKEVEPNRSMPEAEYQQKLVDQSRRFTNDNFTVYKYKTAPSQNYQFTIGRLLKLDTLNKNRFGFTGSLSYRNTQNINEIERQNRSDWNLDTENAGKAYGFNTTIGVLLNAGLQLGKNRITLRNVFTHMYDNVLIRNIGYDNVLGGDFIPLNTPNRIQEADDPTFTDLLQNKLSGQHQLGRAKLEWELAKTFIERKEKDLTIANSSPQLVNGAYQYFYIPGNFNQPQISDNLSRHTYKNDEHHYSWTASVTF</sequence>
<dbReference type="Gene3D" id="2.170.130.10">
    <property type="entry name" value="TonB-dependent receptor, plug domain"/>
    <property type="match status" value="1"/>
</dbReference>
<name>A0A4R0MA41_9SPHI</name>
<dbReference type="SUPFAM" id="SSF56935">
    <property type="entry name" value="Porins"/>
    <property type="match status" value="1"/>
</dbReference>
<comment type="caution">
    <text evidence="2">The sequence shown here is derived from an EMBL/GenBank/DDBJ whole genome shotgun (WGS) entry which is preliminary data.</text>
</comment>
<dbReference type="SUPFAM" id="SSF49464">
    <property type="entry name" value="Carboxypeptidase regulatory domain-like"/>
    <property type="match status" value="1"/>
</dbReference>
<gene>
    <name evidence="2" type="ORF">EZ444_26540</name>
</gene>
<evidence type="ECO:0000259" key="1">
    <source>
        <dbReference type="Pfam" id="PF07715"/>
    </source>
</evidence>
<dbReference type="InterPro" id="IPR012910">
    <property type="entry name" value="Plug_dom"/>
</dbReference>
<dbReference type="PANTHER" id="PTHR40980:SF4">
    <property type="entry name" value="TONB-DEPENDENT RECEPTOR-LIKE BETA-BARREL DOMAIN-CONTAINING PROTEIN"/>
    <property type="match status" value="1"/>
</dbReference>